<dbReference type="Proteomes" id="UP001138540">
    <property type="component" value="Unassembled WGS sequence"/>
</dbReference>
<accession>A0ABR6NH27</accession>
<protein>
    <submittedName>
        <fullName evidence="1">Uncharacterized protein</fullName>
    </submittedName>
</protein>
<dbReference type="EMBL" id="JACHKA010000001">
    <property type="protein sequence ID" value="MBB5986579.1"/>
    <property type="molecule type" value="Genomic_DNA"/>
</dbReference>
<evidence type="ECO:0000313" key="1">
    <source>
        <dbReference type="EMBL" id="MBB5986579.1"/>
    </source>
</evidence>
<gene>
    <name evidence="1" type="ORF">HNP60_002553</name>
</gene>
<evidence type="ECO:0000313" key="2">
    <source>
        <dbReference type="Proteomes" id="UP001138540"/>
    </source>
</evidence>
<organism evidence="1 2">
    <name type="scientific">Sphingobium lignivorans</name>
    <dbReference type="NCBI Taxonomy" id="2735886"/>
    <lineage>
        <taxon>Bacteria</taxon>
        <taxon>Pseudomonadati</taxon>
        <taxon>Pseudomonadota</taxon>
        <taxon>Alphaproteobacteria</taxon>
        <taxon>Sphingomonadales</taxon>
        <taxon>Sphingomonadaceae</taxon>
        <taxon>Sphingobium</taxon>
    </lineage>
</organism>
<proteinExistence type="predicted"/>
<name>A0ABR6NH27_9SPHN</name>
<keyword evidence="2" id="KW-1185">Reference proteome</keyword>
<sequence length="44" mass="4887">MQSGDRPYGPNERAEDSSLFEIMMGMTPEEWDAPVLPKGSEADD</sequence>
<reference evidence="1 2" key="1">
    <citation type="submission" date="2020-08" db="EMBL/GenBank/DDBJ databases">
        <title>Exploring microbial biodiversity for novel pathways involved in the catabolism of aromatic compounds derived from lignin.</title>
        <authorList>
            <person name="Elkins J."/>
        </authorList>
    </citation>
    <scope>NUCLEOTIDE SEQUENCE [LARGE SCALE GENOMIC DNA]</scope>
    <source>
        <strain evidence="1 2">B1D3A</strain>
    </source>
</reference>
<comment type="caution">
    <text evidence="1">The sequence shown here is derived from an EMBL/GenBank/DDBJ whole genome shotgun (WGS) entry which is preliminary data.</text>
</comment>